<dbReference type="PANTHER" id="PTHR31637">
    <property type="entry name" value="2,3-BISPHOSPHOGLYCERATE-INDEPENDENT PHOSPHOGLYCERATE MUTASE"/>
    <property type="match status" value="1"/>
</dbReference>
<keyword evidence="8 13" id="KW-0464">Manganese</keyword>
<comment type="function">
    <text evidence="3 10">Catalyzes the interconversion of 2-phosphoglycerate and 3-phosphoglycerate.</text>
</comment>
<feature type="binding site" evidence="10 12">
    <location>
        <position position="127"/>
    </location>
    <ligand>
        <name>substrate</name>
    </ligand>
</feature>
<gene>
    <name evidence="10" type="primary">gpmI</name>
    <name evidence="16" type="ORF">A3D01_06040</name>
</gene>
<dbReference type="InterPro" id="IPR017850">
    <property type="entry name" value="Alkaline_phosphatase_core_sf"/>
</dbReference>
<dbReference type="AlphaFoldDB" id="A0A1F7Z2H2"/>
<dbReference type="PIRSF" id="PIRSF001492">
    <property type="entry name" value="IPGAM"/>
    <property type="match status" value="1"/>
</dbReference>
<feature type="domain" description="BPG-independent PGAM N-terminal" evidence="15">
    <location>
        <begin position="86"/>
        <end position="332"/>
    </location>
</feature>
<evidence type="ECO:0000259" key="14">
    <source>
        <dbReference type="Pfam" id="PF01676"/>
    </source>
</evidence>
<evidence type="ECO:0000256" key="4">
    <source>
        <dbReference type="ARBA" id="ARBA00004798"/>
    </source>
</evidence>
<dbReference type="GO" id="GO:0030145">
    <property type="term" value="F:manganese ion binding"/>
    <property type="evidence" value="ECO:0007669"/>
    <property type="project" value="InterPro"/>
</dbReference>
<dbReference type="Gene3D" id="3.40.720.10">
    <property type="entry name" value="Alkaline Phosphatase, subunit A"/>
    <property type="match status" value="1"/>
</dbReference>
<evidence type="ECO:0000256" key="12">
    <source>
        <dbReference type="PIRSR" id="PIRSR001492-2"/>
    </source>
</evidence>
<evidence type="ECO:0000256" key="3">
    <source>
        <dbReference type="ARBA" id="ARBA00002315"/>
    </source>
</evidence>
<keyword evidence="9 10" id="KW-0413">Isomerase</keyword>
<dbReference type="InterPro" id="IPR036646">
    <property type="entry name" value="PGAM_B_sf"/>
</dbReference>
<evidence type="ECO:0000256" key="2">
    <source>
        <dbReference type="ARBA" id="ARBA00001936"/>
    </source>
</evidence>
<evidence type="ECO:0000313" key="17">
    <source>
        <dbReference type="Proteomes" id="UP000177169"/>
    </source>
</evidence>
<comment type="caution">
    <text evidence="10">Lacks conserved residue(s) required for the propagation of feature annotation.</text>
</comment>
<feature type="binding site" evidence="13">
    <location>
        <position position="482"/>
    </location>
    <ligand>
        <name>Mn(2+)</name>
        <dbReference type="ChEBI" id="CHEBI:29035"/>
        <label>2</label>
    </ligand>
</feature>
<dbReference type="GO" id="GO:0005829">
    <property type="term" value="C:cytosol"/>
    <property type="evidence" value="ECO:0007669"/>
    <property type="project" value="TreeGrafter"/>
</dbReference>
<feature type="binding site" evidence="13">
    <location>
        <position position="444"/>
    </location>
    <ligand>
        <name>Mn(2+)</name>
        <dbReference type="ChEBI" id="CHEBI:29035"/>
        <label>1</label>
    </ligand>
</feature>
<dbReference type="GO" id="GO:0006007">
    <property type="term" value="P:glucose catabolic process"/>
    <property type="evidence" value="ECO:0007669"/>
    <property type="project" value="InterPro"/>
</dbReference>
<comment type="caution">
    <text evidence="16">The sequence shown here is derived from an EMBL/GenBank/DDBJ whole genome shotgun (WGS) entry which is preliminary data.</text>
</comment>
<dbReference type="GO" id="GO:0004619">
    <property type="term" value="F:phosphoglycerate mutase activity"/>
    <property type="evidence" value="ECO:0007669"/>
    <property type="project" value="UniProtKB-UniRule"/>
</dbReference>
<dbReference type="InterPro" id="IPR011258">
    <property type="entry name" value="BPG-indep_PGM_N"/>
</dbReference>
<evidence type="ECO:0000256" key="10">
    <source>
        <dbReference type="HAMAP-Rule" id="MF_01038"/>
    </source>
</evidence>
<dbReference type="PANTHER" id="PTHR31637:SF0">
    <property type="entry name" value="2,3-BISPHOSPHOGLYCERATE-INDEPENDENT PHOSPHOGLYCERATE MUTASE"/>
    <property type="match status" value="1"/>
</dbReference>
<name>A0A1F7Z2H2_9BACT</name>
<reference evidence="16 17" key="1">
    <citation type="journal article" date="2016" name="Nat. Commun.">
        <title>Thousands of microbial genomes shed light on interconnected biogeochemical processes in an aquifer system.</title>
        <authorList>
            <person name="Anantharaman K."/>
            <person name="Brown C.T."/>
            <person name="Hug L.A."/>
            <person name="Sharon I."/>
            <person name="Castelle C.J."/>
            <person name="Probst A.J."/>
            <person name="Thomas B.C."/>
            <person name="Singh A."/>
            <person name="Wilkins M.J."/>
            <person name="Karaoz U."/>
            <person name="Brodie E.L."/>
            <person name="Williams K.H."/>
            <person name="Hubbard S.S."/>
            <person name="Banfield J.F."/>
        </authorList>
    </citation>
    <scope>NUCLEOTIDE SEQUENCE [LARGE SCALE GENOMIC DNA]</scope>
</reference>
<feature type="binding site" evidence="13">
    <location>
        <position position="500"/>
    </location>
    <ligand>
        <name>Mn(2+)</name>
        <dbReference type="ChEBI" id="CHEBI:29035"/>
        <label>1</label>
    </ligand>
</feature>
<dbReference type="Gene3D" id="3.40.1450.10">
    <property type="entry name" value="BPG-independent phosphoglycerate mutase, domain B"/>
    <property type="match status" value="1"/>
</dbReference>
<keyword evidence="7 10" id="KW-0324">Glycolysis</keyword>
<evidence type="ECO:0000259" key="15">
    <source>
        <dbReference type="Pfam" id="PF06415"/>
    </source>
</evidence>
<evidence type="ECO:0000256" key="9">
    <source>
        <dbReference type="ARBA" id="ARBA00023235"/>
    </source>
</evidence>
<dbReference type="SUPFAM" id="SSF64158">
    <property type="entry name" value="2,3-Bisphosphoglycerate-independent phosphoglycerate mutase, substrate-binding domain"/>
    <property type="match status" value="1"/>
</dbReference>
<dbReference type="STRING" id="1802505.A3D01_06040"/>
<keyword evidence="6 13" id="KW-0479">Metal-binding</keyword>
<dbReference type="EMBL" id="MGGR01000015">
    <property type="protein sequence ID" value="OGM33680.1"/>
    <property type="molecule type" value="Genomic_DNA"/>
</dbReference>
<evidence type="ECO:0000256" key="5">
    <source>
        <dbReference type="ARBA" id="ARBA00008819"/>
    </source>
</evidence>
<evidence type="ECO:0000256" key="11">
    <source>
        <dbReference type="NCBIfam" id="TIGR01307"/>
    </source>
</evidence>
<dbReference type="FunFam" id="3.40.1450.10:FF:000002">
    <property type="entry name" value="2,3-bisphosphoglycerate-independent phosphoglycerate mutase"/>
    <property type="match status" value="1"/>
</dbReference>
<dbReference type="CDD" id="cd16010">
    <property type="entry name" value="iPGM"/>
    <property type="match status" value="1"/>
</dbReference>
<evidence type="ECO:0000256" key="6">
    <source>
        <dbReference type="ARBA" id="ARBA00022723"/>
    </source>
</evidence>
<dbReference type="UniPathway" id="UPA00109">
    <property type="reaction ID" value="UER00186"/>
</dbReference>
<dbReference type="SUPFAM" id="SSF53649">
    <property type="entry name" value="Alkaline phosphatase-like"/>
    <property type="match status" value="1"/>
</dbReference>
<dbReference type="HAMAP" id="MF_01038">
    <property type="entry name" value="GpmI"/>
    <property type="match status" value="1"/>
</dbReference>
<feature type="domain" description="Metalloenzyme" evidence="14">
    <location>
        <begin position="9"/>
        <end position="539"/>
    </location>
</feature>
<organism evidence="16 17">
    <name type="scientific">Candidatus Woesebacteria bacterium RIFCSPHIGHO2_02_FULL_39_13</name>
    <dbReference type="NCBI Taxonomy" id="1802505"/>
    <lineage>
        <taxon>Bacteria</taxon>
        <taxon>Candidatus Woeseibacteriota</taxon>
    </lineage>
</organism>
<feature type="binding site" evidence="13">
    <location>
        <position position="481"/>
    </location>
    <ligand>
        <name>Mn(2+)</name>
        <dbReference type="ChEBI" id="CHEBI:29035"/>
        <label>2</label>
    </ligand>
</feature>
<feature type="binding site" evidence="10 12">
    <location>
        <begin position="157"/>
        <end position="158"/>
    </location>
    <ligand>
        <name>substrate</name>
    </ligand>
</feature>
<dbReference type="Proteomes" id="UP000177169">
    <property type="component" value="Unassembled WGS sequence"/>
</dbReference>
<feature type="binding site" evidence="10 12">
    <location>
        <position position="373"/>
    </location>
    <ligand>
        <name>substrate</name>
    </ligand>
</feature>
<protein>
    <recommendedName>
        <fullName evidence="10 11">2,3-bisphosphoglycerate-independent phosphoglycerate mutase</fullName>
        <shortName evidence="10">BPG-independent PGAM</shortName>
        <shortName evidence="10">Phosphoglyceromutase</shortName>
        <shortName evidence="10">iPGM</shortName>
        <ecNumber evidence="10 11">5.4.2.12</ecNumber>
    </recommendedName>
</protein>
<feature type="binding site" evidence="13">
    <location>
        <position position="440"/>
    </location>
    <ligand>
        <name>Mn(2+)</name>
        <dbReference type="ChEBI" id="CHEBI:29035"/>
        <label>1</label>
    </ligand>
</feature>
<evidence type="ECO:0000256" key="7">
    <source>
        <dbReference type="ARBA" id="ARBA00023152"/>
    </source>
</evidence>
<feature type="binding site" evidence="13">
    <location>
        <position position="16"/>
    </location>
    <ligand>
        <name>Mn(2+)</name>
        <dbReference type="ChEBI" id="CHEBI:29035"/>
        <label>2</label>
    </ligand>
</feature>
<comment type="pathway">
    <text evidence="4 10">Carbohydrate degradation; glycolysis; pyruvate from D-glyceraldehyde 3-phosphate: step 3/5.</text>
</comment>
<dbReference type="InterPro" id="IPR005995">
    <property type="entry name" value="Pgm_bpd_ind"/>
</dbReference>
<proteinExistence type="inferred from homology"/>
<dbReference type="EC" id="5.4.2.12" evidence="10 11"/>
<comment type="cofactor">
    <cofactor evidence="2">
        <name>Mn(2+)</name>
        <dbReference type="ChEBI" id="CHEBI:29035"/>
    </cofactor>
</comment>
<dbReference type="Pfam" id="PF01676">
    <property type="entry name" value="Metalloenzyme"/>
    <property type="match status" value="1"/>
</dbReference>
<feature type="binding site" evidence="10 12">
    <location>
        <position position="189"/>
    </location>
    <ligand>
        <name>substrate</name>
    </ligand>
</feature>
<accession>A0A1F7Z2H2</accession>
<dbReference type="Pfam" id="PF06415">
    <property type="entry name" value="iPGM_N"/>
    <property type="match status" value="1"/>
</dbReference>
<evidence type="ECO:0000256" key="1">
    <source>
        <dbReference type="ARBA" id="ARBA00000370"/>
    </source>
</evidence>
<evidence type="ECO:0000313" key="16">
    <source>
        <dbReference type="EMBL" id="OGM33680.1"/>
    </source>
</evidence>
<dbReference type="GO" id="GO:0006096">
    <property type="term" value="P:glycolytic process"/>
    <property type="evidence" value="ECO:0007669"/>
    <property type="project" value="UniProtKB-UniRule"/>
</dbReference>
<evidence type="ECO:0000256" key="13">
    <source>
        <dbReference type="PIRSR" id="PIRSR001492-3"/>
    </source>
</evidence>
<comment type="similarity">
    <text evidence="5 10">Belongs to the BPG-independent phosphoglycerate mutase family.</text>
</comment>
<comment type="catalytic activity">
    <reaction evidence="1 10">
        <text>(2R)-2-phosphoglycerate = (2R)-3-phosphoglycerate</text>
        <dbReference type="Rhea" id="RHEA:15901"/>
        <dbReference type="ChEBI" id="CHEBI:58272"/>
        <dbReference type="ChEBI" id="CHEBI:58289"/>
        <dbReference type="EC" id="5.4.2.12"/>
    </reaction>
</comment>
<feature type="binding site" evidence="10 12">
    <location>
        <position position="195"/>
    </location>
    <ligand>
        <name>substrate</name>
    </ligand>
</feature>
<evidence type="ECO:0000256" key="8">
    <source>
        <dbReference type="ARBA" id="ARBA00023211"/>
    </source>
</evidence>
<feature type="binding site" evidence="10 12">
    <location>
        <begin position="265"/>
        <end position="268"/>
    </location>
    <ligand>
        <name>substrate</name>
    </ligand>
</feature>
<dbReference type="NCBIfam" id="TIGR01307">
    <property type="entry name" value="pgm_bpd_ind"/>
    <property type="match status" value="1"/>
</dbReference>
<comment type="subunit">
    <text evidence="10">Monomer.</text>
</comment>
<sequence>MISASFPKMVVLAILDGWGIAQDGPGNAISLASTPNMDKFWHSYPHTQLEASGEAVGLPKGEDGNTETGHLNLGAGRIVYQDLERINMAIADGSFFENKVLLSAIEHTKKFNSDLHYIGLLGGGGVHSNMSHLFALLNLAAKQKVNNLYLHIFTDGRDSPPTAARTYIANLKGIINKEGVGEIASIMGRYWAMDRDQRWDRTELAYLALTKGQGDLVKNPEEAVEDSYQQGRTDEFISPSLVTDNKGYPIALIKKDDAVIFFNFRIDRPRQLTKAFVLKDFSKATINFDFNISLDNHKNTQIIQNTNPKKEDEPFNREERLSNLFFVTMTDYGKLITDDGAHPAFPPEIIDAPIGSVFYSQGLKQLRITESEKERFVTFYFNGLRDKPFALEDRIIIPSPTVPTYDQKPEMSAHDITKTLVSKIESETYKFIVVNYPNADMVGHTGNIGPTVKAVEVVDECIGKLASILSAYDGALIITADHGNAEEMINAATGEIDTEHSTNRVPFIVVYNKYLGKAQTLRTGILADVSPTIISLLGLIQPTSMTGRNLLSEVNY</sequence>
<dbReference type="InterPro" id="IPR006124">
    <property type="entry name" value="Metalloenzyme"/>
</dbReference>